<dbReference type="EMBL" id="DYDO01000008">
    <property type="protein sequence ID" value="DBA19496.1"/>
    <property type="molecule type" value="Genomic_DNA"/>
</dbReference>
<evidence type="ECO:0000256" key="3">
    <source>
        <dbReference type="SAM" id="Phobius"/>
    </source>
</evidence>
<dbReference type="InterPro" id="IPR046846">
    <property type="entry name" value="PKAT_KLD"/>
</dbReference>
<feature type="transmembrane region" description="Helical" evidence="3">
    <location>
        <begin position="307"/>
        <end position="329"/>
    </location>
</feature>
<evidence type="ECO:0000259" key="4">
    <source>
        <dbReference type="PROSITE" id="PS50093"/>
    </source>
</evidence>
<dbReference type="Proteomes" id="UP001181693">
    <property type="component" value="Unassembled WGS sequence"/>
</dbReference>
<dbReference type="AlphaFoldDB" id="A0AAV2ZS80"/>
<proteinExistence type="predicted"/>
<sequence length="405" mass="45464">MTSDGPITSGALATVNASLGISNDGMILIVDPRLYHFHWIYSPLLLSQRTENDTSSAITLRCNTPGTYQVSVWVTERSCPSCEPIARNTTELQVTKDIVGYFTAIQPQANGTSLENGTFLATNRTVKLQFFIQDPSYFFKSAEFSYTWNFGDRTTMRTTEPIIYHSYSIPGNYSATLQVTARLHNSHHEWPLLKKNGHFKDFLILQDIIRNITIAGPSEANTGQNFSISLQFFGSPPLAVCWLMKSDCVSLDGDECHPVVINETTYNITHVFKTAGRYCLSIKAQNKISMLVTHDSITVNSTGVHPLWFVLPCCAFIVIAVGFIFYTLFKIANHNSHPKSMVEVADFDFSPVTDKYERLPEYKESPAGTCCTYCRNDRAEEESEEEAETRPLLHTLSSSTRSYTM</sequence>
<feature type="domain" description="PKD" evidence="4">
    <location>
        <begin position="143"/>
        <end position="180"/>
    </location>
</feature>
<reference evidence="5" key="1">
    <citation type="thesis" date="2020" institute="ProQuest LLC" country="789 East Eisenhower Parkway, Ann Arbor, MI, USA">
        <title>Comparative Genomics and Chromosome Evolution.</title>
        <authorList>
            <person name="Mudd A.B."/>
        </authorList>
    </citation>
    <scope>NUCLEOTIDE SEQUENCE</scope>
    <source>
        <strain evidence="5">1538</strain>
        <tissue evidence="5">Blood</tissue>
    </source>
</reference>
<name>A0AAV2ZS80_PYXAD</name>
<dbReference type="Pfam" id="PF20433">
    <property type="entry name" value="PKAT_KLD"/>
    <property type="match status" value="1"/>
</dbReference>
<comment type="caution">
    <text evidence="5">The sequence shown here is derived from an EMBL/GenBank/DDBJ whole genome shotgun (WGS) entry which is preliminary data.</text>
</comment>
<dbReference type="InterPro" id="IPR013783">
    <property type="entry name" value="Ig-like_fold"/>
</dbReference>
<dbReference type="Pfam" id="PF00801">
    <property type="entry name" value="PKD"/>
    <property type="match status" value="1"/>
</dbReference>
<dbReference type="InterPro" id="IPR035986">
    <property type="entry name" value="PKD_dom_sf"/>
</dbReference>
<dbReference type="PANTHER" id="PTHR11861">
    <property type="entry name" value="MELANOCYTE PROTEIN PMEL 17-RELATED"/>
    <property type="match status" value="1"/>
</dbReference>
<keyword evidence="6" id="KW-1185">Reference proteome</keyword>
<dbReference type="PROSITE" id="PS50093">
    <property type="entry name" value="PKD"/>
    <property type="match status" value="1"/>
</dbReference>
<accession>A0AAV2ZS80</accession>
<evidence type="ECO:0000256" key="1">
    <source>
        <dbReference type="ARBA" id="ARBA00022729"/>
    </source>
</evidence>
<keyword evidence="3" id="KW-0812">Transmembrane</keyword>
<keyword evidence="1" id="KW-0732">Signal</keyword>
<organism evidence="5 6">
    <name type="scientific">Pyxicephalus adspersus</name>
    <name type="common">African bullfrog</name>
    <dbReference type="NCBI Taxonomy" id="30357"/>
    <lineage>
        <taxon>Eukaryota</taxon>
        <taxon>Metazoa</taxon>
        <taxon>Chordata</taxon>
        <taxon>Craniata</taxon>
        <taxon>Vertebrata</taxon>
        <taxon>Euteleostomi</taxon>
        <taxon>Amphibia</taxon>
        <taxon>Batrachia</taxon>
        <taxon>Anura</taxon>
        <taxon>Neobatrachia</taxon>
        <taxon>Ranoidea</taxon>
        <taxon>Pyxicephalidae</taxon>
        <taxon>Pyxicephalinae</taxon>
        <taxon>Pyxicephalus</taxon>
    </lineage>
</organism>
<evidence type="ECO:0000313" key="5">
    <source>
        <dbReference type="EMBL" id="DBA19496.1"/>
    </source>
</evidence>
<protein>
    <recommendedName>
        <fullName evidence="4">PKD domain-containing protein</fullName>
    </recommendedName>
</protein>
<dbReference type="SUPFAM" id="SSF49299">
    <property type="entry name" value="PKD domain"/>
    <property type="match status" value="1"/>
</dbReference>
<evidence type="ECO:0000256" key="2">
    <source>
        <dbReference type="ARBA" id="ARBA00023180"/>
    </source>
</evidence>
<keyword evidence="2" id="KW-0325">Glycoprotein</keyword>
<dbReference type="InterPro" id="IPR000601">
    <property type="entry name" value="PKD_dom"/>
</dbReference>
<dbReference type="GO" id="GO:0005886">
    <property type="term" value="C:plasma membrane"/>
    <property type="evidence" value="ECO:0007669"/>
    <property type="project" value="TreeGrafter"/>
</dbReference>
<dbReference type="Gene3D" id="2.60.40.10">
    <property type="entry name" value="Immunoglobulins"/>
    <property type="match status" value="1"/>
</dbReference>
<gene>
    <name evidence="5" type="ORF">GDO54_015327</name>
</gene>
<dbReference type="PANTHER" id="PTHR11861:SF10">
    <property type="entry name" value="TRANSMEMBRANE PROTEIN 130"/>
    <property type="match status" value="1"/>
</dbReference>
<dbReference type="CDD" id="cd00146">
    <property type="entry name" value="PKD"/>
    <property type="match status" value="1"/>
</dbReference>
<dbReference type="InterPro" id="IPR045219">
    <property type="entry name" value="PKAT"/>
</dbReference>
<keyword evidence="3" id="KW-1133">Transmembrane helix</keyword>
<keyword evidence="3" id="KW-0472">Membrane</keyword>
<evidence type="ECO:0000313" key="6">
    <source>
        <dbReference type="Proteomes" id="UP001181693"/>
    </source>
</evidence>